<reference evidence="1 2" key="3">
    <citation type="journal article" date="2008" name="FEMS Microbiol. Ecol.">
        <title>Identification and characterization of genes underlying chitinolysis in Collimonas fungivorans Ter331.</title>
        <authorList>
            <person name="Fritsche K."/>
            <person name="de Boer W."/>
            <person name="Gerards S."/>
            <person name="van den Berg M."/>
            <person name="van Veen J.A."/>
            <person name="Leveau J.H."/>
        </authorList>
    </citation>
    <scope>NUCLEOTIDE SEQUENCE [LARGE SCALE GENOMIC DNA]</scope>
    <source>
        <strain evidence="1 2">Ter331</strain>
    </source>
</reference>
<dbReference type="STRING" id="1005048.CFU_2109"/>
<reference evidence="1 2" key="1">
    <citation type="journal article" date="2004" name="Environ. Microbiol.">
        <title>Phylogeny-function analysis of (meta)genomic libraries: screening for expression of ribosomal RNA genes by large-insert library fluorescent in situ hybridization (LIL-FISH).</title>
        <authorList>
            <person name="Leveau J.H."/>
            <person name="Gerards S."/>
            <person name="de Boer W."/>
            <person name="van Veen J.A."/>
        </authorList>
    </citation>
    <scope>NUCLEOTIDE SEQUENCE [LARGE SCALE GENOMIC DNA]</scope>
    <source>
        <strain evidence="1 2">Ter331</strain>
    </source>
</reference>
<protein>
    <recommendedName>
        <fullName evidence="3">Outer membrane protein beta-barrel domain-containing protein</fullName>
    </recommendedName>
</protein>
<dbReference type="AlphaFoldDB" id="G0AGT4"/>
<dbReference type="EMBL" id="CP002745">
    <property type="protein sequence ID" value="AEK61939.1"/>
    <property type="molecule type" value="Genomic_DNA"/>
</dbReference>
<reference evidence="2" key="6">
    <citation type="submission" date="2011-05" db="EMBL/GenBank/DDBJ databases">
        <title>Complete sequence of Collimonas fungivorans Ter331.</title>
        <authorList>
            <person name="Leveau J.H."/>
        </authorList>
    </citation>
    <scope>NUCLEOTIDE SEQUENCE [LARGE SCALE GENOMIC DNA]</scope>
    <source>
        <strain evidence="2">Ter331</strain>
    </source>
</reference>
<dbReference type="HOGENOM" id="CLU_997280_0_0_4"/>
<accession>G0AGT4</accession>
<organism evidence="1 2">
    <name type="scientific">Collimonas fungivorans (strain Ter331)</name>
    <dbReference type="NCBI Taxonomy" id="1005048"/>
    <lineage>
        <taxon>Bacteria</taxon>
        <taxon>Pseudomonadati</taxon>
        <taxon>Pseudomonadota</taxon>
        <taxon>Betaproteobacteria</taxon>
        <taxon>Burkholderiales</taxon>
        <taxon>Oxalobacteraceae</taxon>
        <taxon>Collimonas</taxon>
    </lineage>
</organism>
<dbReference type="eggNOG" id="COG3637">
    <property type="taxonomic scope" value="Bacteria"/>
</dbReference>
<evidence type="ECO:0000313" key="2">
    <source>
        <dbReference type="Proteomes" id="UP000008392"/>
    </source>
</evidence>
<dbReference type="SUPFAM" id="SSF103515">
    <property type="entry name" value="Autotransporter"/>
    <property type="match status" value="1"/>
</dbReference>
<gene>
    <name evidence="1" type="ordered locus">CFU_2109</name>
</gene>
<sequence length="326" mass="35173">MQYISILENLFLRGKESRLRQKIPAFQSGMLAIAHSPQVAAAKLLSRHFLPKRINLNEDLPMSILTKSLAATGLCLASASALADPSPALDRFSLSVGGYYVEPTFNIGVNTKYGRAETGDLTRDHKTLGRVRADMLLGDHQGLAFDYYRYTNNFDASIARTATVNGQVVTGDASANARLKVELAQLAYKWWFGSGNTVFGLGAGAAYYQADLDTMARGSLDGVSGTASDSRSDNAIAPLLEVGVRTALSDNVRLYAEASGIKKNGGNINGHIYNGNVGVEWFPFKNVGIGADYGITKIQLYRDSANYQANLGVKLVGPSAYLKVRF</sequence>
<dbReference type="Proteomes" id="UP000008392">
    <property type="component" value="Chromosome"/>
</dbReference>
<name>G0AGT4_COLFT</name>
<reference evidence="1 2" key="4">
    <citation type="journal article" date="2010" name="Environ. Microbiol.">
        <title>The bacterial genus Collimonas: mycophagy, weathering and other adaptive solutions to life in oligotrophic soil environments.</title>
        <authorList>
            <person name="Leveau J.H."/>
            <person name="Uroz S."/>
            <person name="de Boer W."/>
        </authorList>
    </citation>
    <scope>NUCLEOTIDE SEQUENCE [LARGE SCALE GENOMIC DNA]</scope>
    <source>
        <strain evidence="1 2">Ter331</strain>
    </source>
</reference>
<evidence type="ECO:0000313" key="1">
    <source>
        <dbReference type="EMBL" id="AEK61939.1"/>
    </source>
</evidence>
<proteinExistence type="predicted"/>
<evidence type="ECO:0008006" key="3">
    <source>
        <dbReference type="Google" id="ProtNLM"/>
    </source>
</evidence>
<dbReference type="InterPro" id="IPR036709">
    <property type="entry name" value="Autotransporte_beta_dom_sf"/>
</dbReference>
<dbReference type="KEGG" id="cfu:CFU_2109"/>
<reference evidence="1 2" key="2">
    <citation type="journal article" date="2006" name="J. Microbiol. Methods">
        <title>Genomic flank-sequencing of plasposon insertion sites for rapid identification of functional genes.</title>
        <authorList>
            <person name="Leveau J.H."/>
            <person name="Gerards S."/>
            <person name="Fritsche K."/>
            <person name="Zondag G."/>
            <person name="van Veen J.A."/>
        </authorList>
    </citation>
    <scope>NUCLEOTIDE SEQUENCE [LARGE SCALE GENOMIC DNA]</scope>
    <source>
        <strain evidence="1 2">Ter331</strain>
    </source>
</reference>
<reference evidence="1 2" key="5">
    <citation type="journal article" date="2011" name="ISME J.">
        <title>Dual transcriptional profiling of a bacterial/fungal confrontation: Collimonas fungivorans versus Aspergillus niger.</title>
        <authorList>
            <person name="Mela F."/>
            <person name="Fritsche K."/>
            <person name="de Boer W."/>
            <person name="van Veen J.A."/>
            <person name="de Graaff L.H."/>
            <person name="van den Berg M."/>
            <person name="Leveau J.H."/>
        </authorList>
    </citation>
    <scope>NUCLEOTIDE SEQUENCE [LARGE SCALE GENOMIC DNA]</scope>
    <source>
        <strain evidence="1 2">Ter331</strain>
    </source>
</reference>
<keyword evidence="2" id="KW-1185">Reference proteome</keyword>